<keyword evidence="3 10" id="KW-0158">Chromosome</keyword>
<dbReference type="GO" id="GO:0042393">
    <property type="term" value="F:histone binding"/>
    <property type="evidence" value="ECO:0007669"/>
    <property type="project" value="TreeGrafter"/>
</dbReference>
<dbReference type="GO" id="GO:0003677">
    <property type="term" value="F:DNA binding"/>
    <property type="evidence" value="ECO:0007669"/>
    <property type="project" value="InterPro"/>
</dbReference>
<evidence type="ECO:0000256" key="6">
    <source>
        <dbReference type="ARBA" id="ARBA00023015"/>
    </source>
</evidence>
<evidence type="ECO:0000256" key="8">
    <source>
        <dbReference type="ARBA" id="ARBA00023204"/>
    </source>
</evidence>
<keyword evidence="5 10" id="KW-0227">DNA damage</keyword>
<dbReference type="InterPro" id="IPR013719">
    <property type="entry name" value="RTT106/SPT16-like_middle_dom"/>
</dbReference>
<dbReference type="PRINTS" id="PR00887">
    <property type="entry name" value="SSRCOGNITION"/>
</dbReference>
<gene>
    <name evidence="13" type="ORF">NADFUDRAFT_82614</name>
</gene>
<dbReference type="FunFam" id="2.30.29.30:FF:000098">
    <property type="entry name" value="Fact complex subunit ssrp1"/>
    <property type="match status" value="1"/>
</dbReference>
<evidence type="ECO:0000256" key="1">
    <source>
        <dbReference type="ARBA" id="ARBA00010060"/>
    </source>
</evidence>
<dbReference type="Pfam" id="PF17292">
    <property type="entry name" value="POB3_N"/>
    <property type="match status" value="1"/>
</dbReference>
<keyword evidence="9 10" id="KW-0539">Nucleus</keyword>
<keyword evidence="6 10" id="KW-0805">Transcription regulation</keyword>
<feature type="domain" description="Histone chaperone RTT106/FACT complex subunit SPT16-like middle" evidence="12">
    <location>
        <begin position="391"/>
        <end position="484"/>
    </location>
</feature>
<dbReference type="GO" id="GO:0006335">
    <property type="term" value="P:DNA replication-dependent chromatin assembly"/>
    <property type="evidence" value="ECO:0007669"/>
    <property type="project" value="EnsemblFungi"/>
</dbReference>
<comment type="subcellular location">
    <subcellularLocation>
        <location evidence="10">Nucleus</location>
    </subcellularLocation>
    <subcellularLocation>
        <location evidence="10">Chromosome</location>
    </subcellularLocation>
</comment>
<dbReference type="GO" id="GO:0006281">
    <property type="term" value="P:DNA repair"/>
    <property type="evidence" value="ECO:0007669"/>
    <property type="project" value="UniProtKB-KW"/>
</dbReference>
<evidence type="ECO:0000256" key="7">
    <source>
        <dbReference type="ARBA" id="ARBA00023163"/>
    </source>
</evidence>
<reference evidence="13 14" key="1">
    <citation type="journal article" date="2016" name="Proc. Natl. Acad. Sci. U.S.A.">
        <title>Comparative genomics of biotechnologically important yeasts.</title>
        <authorList>
            <person name="Riley R."/>
            <person name="Haridas S."/>
            <person name="Wolfe K.H."/>
            <person name="Lopes M.R."/>
            <person name="Hittinger C.T."/>
            <person name="Goeker M."/>
            <person name="Salamov A.A."/>
            <person name="Wisecaver J.H."/>
            <person name="Long T.M."/>
            <person name="Calvey C.H."/>
            <person name="Aerts A.L."/>
            <person name="Barry K.W."/>
            <person name="Choi C."/>
            <person name="Clum A."/>
            <person name="Coughlan A.Y."/>
            <person name="Deshpande S."/>
            <person name="Douglass A.P."/>
            <person name="Hanson S.J."/>
            <person name="Klenk H.-P."/>
            <person name="LaButti K.M."/>
            <person name="Lapidus A."/>
            <person name="Lindquist E.A."/>
            <person name="Lipzen A.M."/>
            <person name="Meier-Kolthoff J.P."/>
            <person name="Ohm R.A."/>
            <person name="Otillar R.P."/>
            <person name="Pangilinan J.L."/>
            <person name="Peng Y."/>
            <person name="Rokas A."/>
            <person name="Rosa C.A."/>
            <person name="Scheuner C."/>
            <person name="Sibirny A.A."/>
            <person name="Slot J.C."/>
            <person name="Stielow J.B."/>
            <person name="Sun H."/>
            <person name="Kurtzman C.P."/>
            <person name="Blackwell M."/>
            <person name="Grigoriev I.V."/>
            <person name="Jeffries T.W."/>
        </authorList>
    </citation>
    <scope>NUCLEOTIDE SEQUENCE [LARGE SCALE GENOMIC DNA]</scope>
    <source>
        <strain evidence="13 14">DSM 6958</strain>
    </source>
</reference>
<feature type="region of interest" description="Disordered" evidence="11">
    <location>
        <begin position="497"/>
        <end position="559"/>
    </location>
</feature>
<evidence type="ECO:0000256" key="2">
    <source>
        <dbReference type="ARBA" id="ARBA00014978"/>
    </source>
</evidence>
<evidence type="ECO:0000256" key="3">
    <source>
        <dbReference type="ARBA" id="ARBA00022454"/>
    </source>
</evidence>
<dbReference type="Pfam" id="PF03531">
    <property type="entry name" value="SSrecog"/>
    <property type="match status" value="1"/>
</dbReference>
<dbReference type="FunFam" id="2.30.29.150:FF:000001">
    <property type="entry name" value="Fact complex subunit ssrp1"/>
    <property type="match status" value="1"/>
</dbReference>
<dbReference type="InterPro" id="IPR038167">
    <property type="entry name" value="SSRP1_sf"/>
</dbReference>
<accession>A0A1E3PL73</accession>
<dbReference type="OrthoDB" id="498543at2759"/>
<evidence type="ECO:0000256" key="10">
    <source>
        <dbReference type="RuleBase" id="RU364013"/>
    </source>
</evidence>
<feature type="region of interest" description="Disordered" evidence="11">
    <location>
        <begin position="197"/>
        <end position="223"/>
    </location>
</feature>
<dbReference type="EMBL" id="KV454409">
    <property type="protein sequence ID" value="ODQ65587.1"/>
    <property type="molecule type" value="Genomic_DNA"/>
</dbReference>
<dbReference type="Pfam" id="PF21103">
    <property type="entry name" value="PH1_SSRP1-like"/>
    <property type="match status" value="1"/>
</dbReference>
<keyword evidence="14" id="KW-1185">Reference proteome</keyword>
<dbReference type="GO" id="GO:0006260">
    <property type="term" value="P:DNA replication"/>
    <property type="evidence" value="ECO:0007669"/>
    <property type="project" value="UniProtKB-KW"/>
</dbReference>
<evidence type="ECO:0000259" key="12">
    <source>
        <dbReference type="SMART" id="SM01287"/>
    </source>
</evidence>
<dbReference type="CDD" id="cd13229">
    <property type="entry name" value="PH_TFIIH"/>
    <property type="match status" value="1"/>
</dbReference>
<dbReference type="PANTHER" id="PTHR45849:SF1">
    <property type="entry name" value="FACT COMPLEX SUBUNIT SSRP1"/>
    <property type="match status" value="1"/>
</dbReference>
<keyword evidence="8 10" id="KW-0234">DNA repair</keyword>
<dbReference type="InterPro" id="IPR011993">
    <property type="entry name" value="PH-like_dom_sf"/>
</dbReference>
<keyword evidence="4 10" id="KW-0235">DNA replication</keyword>
<dbReference type="GO" id="GO:0034728">
    <property type="term" value="P:nucleosome organization"/>
    <property type="evidence" value="ECO:0007669"/>
    <property type="project" value="EnsemblFungi"/>
</dbReference>
<keyword evidence="7 10" id="KW-0804">Transcription</keyword>
<comment type="function">
    <text evidence="10">Component of the FACT complex, a general chromatin factor that acts to reorganize nucleosomes. The FACT complex is involved in multiple processes that require DNA as a template such as mRNA elongation, DNA replication and DNA repair. During transcription elongation the FACT complex acts as a histone chaperone that both destabilizes and restores nucleosomal structure. It facilitates the passage of RNA polymerase II and transcription by promoting the dissociation of one histone H2A-H2B dimer from the nucleosome, then subsequently promotes the reestablishment of the nucleosome following the passage of RNA polymerase II.</text>
</comment>
<dbReference type="InterPro" id="IPR048993">
    <property type="entry name" value="SSRP1-like_PH1"/>
</dbReference>
<dbReference type="GO" id="GO:0031509">
    <property type="term" value="P:subtelomeric heterochromatin formation"/>
    <property type="evidence" value="ECO:0007669"/>
    <property type="project" value="EnsemblFungi"/>
</dbReference>
<dbReference type="GO" id="GO:0031491">
    <property type="term" value="F:nucleosome binding"/>
    <property type="evidence" value="ECO:0007669"/>
    <property type="project" value="TreeGrafter"/>
</dbReference>
<dbReference type="SUPFAM" id="SSF50729">
    <property type="entry name" value="PH domain-like"/>
    <property type="match status" value="1"/>
</dbReference>
<dbReference type="AlphaFoldDB" id="A0A1E3PL73"/>
<feature type="compositionally biased region" description="Acidic residues" evidence="11">
    <location>
        <begin position="212"/>
        <end position="223"/>
    </location>
</feature>
<evidence type="ECO:0000256" key="11">
    <source>
        <dbReference type="SAM" id="MobiDB-lite"/>
    </source>
</evidence>
<dbReference type="GO" id="GO:0030466">
    <property type="term" value="P:silent mating-type cassette heterochromatin formation"/>
    <property type="evidence" value="ECO:0007669"/>
    <property type="project" value="EnsemblFungi"/>
</dbReference>
<dbReference type="Gene3D" id="2.30.29.220">
    <property type="entry name" value="Structure-specific recognition protein (SSRP1)"/>
    <property type="match status" value="1"/>
</dbReference>
<feature type="compositionally biased region" description="Acidic residues" evidence="11">
    <location>
        <begin position="514"/>
        <end position="550"/>
    </location>
</feature>
<dbReference type="InterPro" id="IPR050454">
    <property type="entry name" value="RTT106/SSRP1_HistChap/FACT"/>
</dbReference>
<dbReference type="InterPro" id="IPR000969">
    <property type="entry name" value="SSRP1/POB3"/>
</dbReference>
<dbReference type="GO" id="GO:0000781">
    <property type="term" value="C:chromosome, telomeric region"/>
    <property type="evidence" value="ECO:0007669"/>
    <property type="project" value="GOC"/>
</dbReference>
<dbReference type="STRING" id="857566.A0A1E3PL73"/>
<dbReference type="Gene3D" id="2.30.29.30">
    <property type="entry name" value="Pleckstrin-homology domain (PH domain)/Phosphotyrosine-binding domain (PTB)"/>
    <property type="match status" value="2"/>
</dbReference>
<dbReference type="CDD" id="cd13231">
    <property type="entry name" value="PH2_SSRP1-like"/>
    <property type="match status" value="1"/>
</dbReference>
<dbReference type="Proteomes" id="UP000095009">
    <property type="component" value="Unassembled WGS sequence"/>
</dbReference>
<evidence type="ECO:0000256" key="4">
    <source>
        <dbReference type="ARBA" id="ARBA00022705"/>
    </source>
</evidence>
<evidence type="ECO:0000313" key="13">
    <source>
        <dbReference type="EMBL" id="ODQ65587.1"/>
    </source>
</evidence>
<proteinExistence type="inferred from homology"/>
<dbReference type="Pfam" id="PF08512">
    <property type="entry name" value="Rttp106-like_middle"/>
    <property type="match status" value="1"/>
</dbReference>
<evidence type="ECO:0000313" key="14">
    <source>
        <dbReference type="Proteomes" id="UP000095009"/>
    </source>
</evidence>
<dbReference type="GO" id="GO:0035101">
    <property type="term" value="C:FACT complex"/>
    <property type="evidence" value="ECO:0007669"/>
    <property type="project" value="EnsemblFungi"/>
</dbReference>
<dbReference type="InterPro" id="IPR024954">
    <property type="entry name" value="SSRP1_DD"/>
</dbReference>
<comment type="similarity">
    <text evidence="1 10">Belongs to the SSRP1 family.</text>
</comment>
<evidence type="ECO:0000256" key="9">
    <source>
        <dbReference type="ARBA" id="ARBA00023242"/>
    </source>
</evidence>
<evidence type="ECO:0000256" key="5">
    <source>
        <dbReference type="ARBA" id="ARBA00022763"/>
    </source>
</evidence>
<dbReference type="InterPro" id="IPR035417">
    <property type="entry name" value="SSRP1/POB3_N"/>
</dbReference>
<dbReference type="GO" id="GO:0031508">
    <property type="term" value="P:pericentric heterochromatin formation"/>
    <property type="evidence" value="ECO:0007669"/>
    <property type="project" value="EnsemblFungi"/>
</dbReference>
<organism evidence="13 14">
    <name type="scientific">Nadsonia fulvescens var. elongata DSM 6958</name>
    <dbReference type="NCBI Taxonomy" id="857566"/>
    <lineage>
        <taxon>Eukaryota</taxon>
        <taxon>Fungi</taxon>
        <taxon>Dikarya</taxon>
        <taxon>Ascomycota</taxon>
        <taxon>Saccharomycotina</taxon>
        <taxon>Dipodascomycetes</taxon>
        <taxon>Dipodascales</taxon>
        <taxon>Dipodascales incertae sedis</taxon>
        <taxon>Nadsonia</taxon>
    </lineage>
</organism>
<name>A0A1E3PL73_9ASCO</name>
<dbReference type="SMART" id="SM01287">
    <property type="entry name" value="Rtt106"/>
    <property type="match status" value="1"/>
</dbReference>
<dbReference type="CDD" id="cd13230">
    <property type="entry name" value="PH1_SSRP1-like"/>
    <property type="match status" value="1"/>
</dbReference>
<dbReference type="Gene3D" id="2.30.29.150">
    <property type="match status" value="1"/>
</dbReference>
<protein>
    <recommendedName>
        <fullName evidence="2 10">FACT complex subunit POB3</fullName>
    </recommendedName>
</protein>
<dbReference type="PANTHER" id="PTHR45849">
    <property type="entry name" value="FACT COMPLEX SUBUNIT SSRP1"/>
    <property type="match status" value="1"/>
</dbReference>
<sequence length="559" mass="62550">MSSTQFEHIYFNQSRVSGKFRLADTGLGWKATEKSAGGSASATPSEPFLLASSELSSAYWSRAARGYELRFQTKNKGVIKLDGFDLQDFNELKNVLKHNYNVTLESREHSVKGWNWGKTDFARSELVFEVNNKPAFEIPFSDISNSNLINKSEVAVEFSAMPANHQRAGDELVEMRFFIPGTIAKEGEVKDVKRVKEEGASDGTVDGVVNAEDGDSNGEAEENQIEEQHAASVFYESLKEKAEIGAIAGEAIVTFSDILFLIPRGRYDIDMYPTSLRLSGKTYDYKIQYKNIQRLFLLPKPDEIHNLLIIQLDPPLRQGQTRYPFLLLQFLKEEEIEVELNLEDKEFEEKYADKLQKKYDQAAHQVVGQLFRGLTGRKIIAPGTYTSQHNQAGVSCSLKASEGYLYPLEKCFLFIPKPTVYIPLSEISVITFSRVGSAFASRTFGMTITLRGGAGEHQFSNINKEEQANLEAYIKSKGIKIKNDDVEEKVILSAVLADDSDDSDDDARPVRSDGEDDESPDEDFEDESESEVADEFDSNVEDSSEGEETDAPPAKKAKK</sequence>